<dbReference type="SMART" id="SM00185">
    <property type="entry name" value="ARM"/>
    <property type="match status" value="5"/>
</dbReference>
<evidence type="ECO:0000256" key="2">
    <source>
        <dbReference type="ARBA" id="ARBA00005462"/>
    </source>
</evidence>
<dbReference type="Ensembl" id="ENSSPUT00000016640.1">
    <property type="protein sequence ID" value="ENSSPUP00000015605.1"/>
    <property type="gene ID" value="ENSSPUG00000012042.1"/>
</dbReference>
<evidence type="ECO:0000256" key="4">
    <source>
        <dbReference type="ARBA" id="ARBA00022737"/>
    </source>
</evidence>
<dbReference type="GO" id="GO:0071562">
    <property type="term" value="P:nucleus-vacuole junction assembly"/>
    <property type="evidence" value="ECO:0007669"/>
    <property type="project" value="InterPro"/>
</dbReference>
<dbReference type="PANTHER" id="PTHR47249:SF1">
    <property type="entry name" value="VACUOLAR PROTEIN 8"/>
    <property type="match status" value="1"/>
</dbReference>
<evidence type="ECO:0000256" key="6">
    <source>
        <dbReference type="ARBA" id="ARBA00023288"/>
    </source>
</evidence>
<comment type="subcellular location">
    <subcellularLocation>
        <location evidence="1">Vacuole membrane</location>
        <topology evidence="1">Lipid-anchor</topology>
    </subcellularLocation>
</comment>
<dbReference type="InterPro" id="IPR045156">
    <property type="entry name" value="Vac8"/>
</dbReference>
<dbReference type="PANTHER" id="PTHR47249">
    <property type="entry name" value="VACUOLAR PROTEIN 8"/>
    <property type="match status" value="1"/>
</dbReference>
<dbReference type="AlphaFoldDB" id="A0A8D0H5J3"/>
<dbReference type="InterPro" id="IPR016024">
    <property type="entry name" value="ARM-type_fold"/>
</dbReference>
<evidence type="ECO:0000313" key="9">
    <source>
        <dbReference type="Ensembl" id="ENSSPUP00000015605.1"/>
    </source>
</evidence>
<keyword evidence="5" id="KW-0472">Membrane</keyword>
<organism evidence="9 10">
    <name type="scientific">Sphenodon punctatus</name>
    <name type="common">Tuatara</name>
    <name type="synonym">Hatteria punctata</name>
    <dbReference type="NCBI Taxonomy" id="8508"/>
    <lineage>
        <taxon>Eukaryota</taxon>
        <taxon>Metazoa</taxon>
        <taxon>Chordata</taxon>
        <taxon>Craniata</taxon>
        <taxon>Vertebrata</taxon>
        <taxon>Euteleostomi</taxon>
        <taxon>Lepidosauria</taxon>
        <taxon>Sphenodontia</taxon>
        <taxon>Sphenodontidae</taxon>
        <taxon>Sphenodon</taxon>
    </lineage>
</organism>
<dbReference type="GO" id="GO:0043495">
    <property type="term" value="F:protein-membrane adaptor activity"/>
    <property type="evidence" value="ECO:0007669"/>
    <property type="project" value="InterPro"/>
</dbReference>
<dbReference type="GO" id="GO:0005774">
    <property type="term" value="C:vacuolar membrane"/>
    <property type="evidence" value="ECO:0007669"/>
    <property type="project" value="UniProtKB-SubCell"/>
</dbReference>
<dbReference type="PROSITE" id="PS50176">
    <property type="entry name" value="ARM_REPEAT"/>
    <property type="match status" value="2"/>
</dbReference>
<sequence length="571" mass="63113">MGQLCGKCAQLLQQFVSLVRKMSSSLVQNIKECLALICECCCCLRRKSSDSRQLYKPILQPHEKESAQEFLQHIETGCEMSPLAKESLEALRTLAFSENPGLQQSAALYYLHMSQHWNTQLPAEHLEAFDALLRSSDLEVLQIASLSLVNFLLEGNVNKELVVQMGLLDPILELLEFNDSTVQCNSCACIMTLAISESNQQAIGSAGGVIPLLALANSYDPRVQQNAVGAILNLTQSEPIQQLLRREGALPILILLLQSPDSEVQYYSCAALSNMAAKPQHHEVLLQIGDSFLLWALLSLLSSSVDKVNCFVIFPTANIQANIVAMDILPQLLPLLVSSNTEVQQASITLLWILSQHLANQNTLICDELLQSMGKLLLTRKTDPVIVGHAACIIKNLSLSKSIQKIIESPCVEGLLQAILTTEIHEESLHYVTSCLAALAKHEGATLHLLDWMDESLMSCLVRLAGQMERAEPSFQAASIIKHMLAHEKAVSILKAHVSEVQHYLVKFLSHQEIRFQQLGISTLCMLQKDPAFSTAFRQSELMSSLEQVRQQTEEIQELLKVVTGHAEPAS</sequence>
<dbReference type="Gene3D" id="1.25.10.10">
    <property type="entry name" value="Leucine-rich Repeat Variant"/>
    <property type="match status" value="2"/>
</dbReference>
<dbReference type="InterPro" id="IPR000225">
    <property type="entry name" value="Armadillo"/>
</dbReference>
<dbReference type="Pfam" id="PF00514">
    <property type="entry name" value="Arm"/>
    <property type="match status" value="3"/>
</dbReference>
<keyword evidence="4" id="KW-0677">Repeat</keyword>
<evidence type="ECO:0000256" key="7">
    <source>
        <dbReference type="ARBA" id="ARBA00026209"/>
    </source>
</evidence>
<keyword evidence="10" id="KW-1185">Reference proteome</keyword>
<dbReference type="InterPro" id="IPR011989">
    <property type="entry name" value="ARM-like"/>
</dbReference>
<dbReference type="SUPFAM" id="SSF48371">
    <property type="entry name" value="ARM repeat"/>
    <property type="match status" value="1"/>
</dbReference>
<keyword evidence="3" id="KW-0926">Vacuole</keyword>
<protein>
    <recommendedName>
        <fullName evidence="7">Vacuolar protein 8</fullName>
    </recommendedName>
</protein>
<dbReference type="Proteomes" id="UP000694392">
    <property type="component" value="Unplaced"/>
</dbReference>
<reference evidence="9" key="2">
    <citation type="submission" date="2025-09" db="UniProtKB">
        <authorList>
            <consortium name="Ensembl"/>
        </authorList>
    </citation>
    <scope>IDENTIFICATION</scope>
</reference>
<name>A0A8D0H5J3_SPHPU</name>
<evidence type="ECO:0000256" key="3">
    <source>
        <dbReference type="ARBA" id="ARBA00022554"/>
    </source>
</evidence>
<dbReference type="GeneTree" id="ENSGT00940000167949"/>
<reference evidence="9" key="1">
    <citation type="submission" date="2025-08" db="UniProtKB">
        <authorList>
            <consortium name="Ensembl"/>
        </authorList>
    </citation>
    <scope>IDENTIFICATION</scope>
</reference>
<evidence type="ECO:0000256" key="8">
    <source>
        <dbReference type="PROSITE-ProRule" id="PRU00259"/>
    </source>
</evidence>
<proteinExistence type="inferred from homology"/>
<feature type="repeat" description="ARM" evidence="8">
    <location>
        <begin position="248"/>
        <end position="290"/>
    </location>
</feature>
<evidence type="ECO:0000256" key="5">
    <source>
        <dbReference type="ARBA" id="ARBA00023136"/>
    </source>
</evidence>
<feature type="repeat" description="ARM" evidence="8">
    <location>
        <begin position="207"/>
        <end position="249"/>
    </location>
</feature>
<dbReference type="OMA" id="VWDKPDG"/>
<comment type="similarity">
    <text evidence="2">Belongs to the beta-catenin family.</text>
</comment>
<evidence type="ECO:0000256" key="1">
    <source>
        <dbReference type="ARBA" id="ARBA00004592"/>
    </source>
</evidence>
<keyword evidence="6" id="KW-0449">Lipoprotein</keyword>
<evidence type="ECO:0000313" key="10">
    <source>
        <dbReference type="Proteomes" id="UP000694392"/>
    </source>
</evidence>
<accession>A0A8D0H5J3</accession>